<dbReference type="Proteomes" id="UP000664940">
    <property type="component" value="Unassembled WGS sequence"/>
</dbReference>
<comment type="caution">
    <text evidence="2">The sequence shown here is derived from an EMBL/GenBank/DDBJ whole genome shotgun (WGS) entry which is preliminary data.</text>
</comment>
<reference evidence="2 3" key="1">
    <citation type="journal article" date="2020" name="Nature">
        <title>Six reference-quality genomes reveal evolution of bat adaptations.</title>
        <authorList>
            <person name="Jebb D."/>
            <person name="Huang Z."/>
            <person name="Pippel M."/>
            <person name="Hughes G.M."/>
            <person name="Lavrichenko K."/>
            <person name="Devanna P."/>
            <person name="Winkler S."/>
            <person name="Jermiin L.S."/>
            <person name="Skirmuntt E.C."/>
            <person name="Katzourakis A."/>
            <person name="Burkitt-Gray L."/>
            <person name="Ray D.A."/>
            <person name="Sullivan K.A.M."/>
            <person name="Roscito J.G."/>
            <person name="Kirilenko B.M."/>
            <person name="Davalos L.M."/>
            <person name="Corthals A.P."/>
            <person name="Power M.L."/>
            <person name="Jones G."/>
            <person name="Ransome R.D."/>
            <person name="Dechmann D.K.N."/>
            <person name="Locatelli A.G."/>
            <person name="Puechmaille S.J."/>
            <person name="Fedrigo O."/>
            <person name="Jarvis E.D."/>
            <person name="Hiller M."/>
            <person name="Vernes S.C."/>
            <person name="Myers E.W."/>
            <person name="Teeling E.C."/>
        </authorList>
    </citation>
    <scope>NUCLEOTIDE SEQUENCE [LARGE SCALE GENOMIC DNA]</scope>
    <source>
        <strain evidence="2">Bat1K_MPI-CBG_1</strain>
    </source>
</reference>
<organism evidence="2 3">
    <name type="scientific">Phyllostomus discolor</name>
    <name type="common">pale spear-nosed bat</name>
    <dbReference type="NCBI Taxonomy" id="89673"/>
    <lineage>
        <taxon>Eukaryota</taxon>
        <taxon>Metazoa</taxon>
        <taxon>Chordata</taxon>
        <taxon>Craniata</taxon>
        <taxon>Vertebrata</taxon>
        <taxon>Euteleostomi</taxon>
        <taxon>Mammalia</taxon>
        <taxon>Eutheria</taxon>
        <taxon>Laurasiatheria</taxon>
        <taxon>Chiroptera</taxon>
        <taxon>Yangochiroptera</taxon>
        <taxon>Phyllostomidae</taxon>
        <taxon>Phyllostominae</taxon>
        <taxon>Phyllostomus</taxon>
    </lineage>
</organism>
<dbReference type="EMBL" id="JABVXQ010000009">
    <property type="protein sequence ID" value="KAF6090812.1"/>
    <property type="molecule type" value="Genomic_DNA"/>
</dbReference>
<dbReference type="AlphaFoldDB" id="A0A833ZE41"/>
<accession>A0A833ZE41</accession>
<feature type="region of interest" description="Disordered" evidence="1">
    <location>
        <begin position="104"/>
        <end position="125"/>
    </location>
</feature>
<proteinExistence type="predicted"/>
<evidence type="ECO:0000256" key="1">
    <source>
        <dbReference type="SAM" id="MobiDB-lite"/>
    </source>
</evidence>
<evidence type="ECO:0000313" key="2">
    <source>
        <dbReference type="EMBL" id="KAF6090812.1"/>
    </source>
</evidence>
<sequence length="125" mass="13410">MKVSSAPCIATTVTALSLFFPFLFPTLSPSGKGRTFQELPSFPLAPYGRSRRASVAPKQGLLELGPFRKDPKCARKCRETSTSVLRPRAVPSVGGVGQRLQRWQQEAAAASTSPKTGATFKEGAE</sequence>
<gene>
    <name evidence="2" type="ORF">HJG60_012195</name>
</gene>
<evidence type="ECO:0000313" key="3">
    <source>
        <dbReference type="Proteomes" id="UP000664940"/>
    </source>
</evidence>
<protein>
    <submittedName>
        <fullName evidence="2">Uncharacterized protein</fullName>
    </submittedName>
</protein>
<name>A0A833ZE41_9CHIR</name>